<dbReference type="PANTHER" id="PTHR35201">
    <property type="entry name" value="TERPENE SYNTHASE"/>
    <property type="match status" value="1"/>
</dbReference>
<evidence type="ECO:0000313" key="2">
    <source>
        <dbReference type="EMBL" id="TWI90649.1"/>
    </source>
</evidence>
<comment type="similarity">
    <text evidence="1">Belongs to the terpene synthase family.</text>
</comment>
<dbReference type="EC" id="4.2.3.-" evidence="1"/>
<dbReference type="Pfam" id="PF19086">
    <property type="entry name" value="Terpene_syn_C_2"/>
    <property type="match status" value="1"/>
</dbReference>
<dbReference type="InterPro" id="IPR034686">
    <property type="entry name" value="Terpene_cyclase-like_2"/>
</dbReference>
<dbReference type="PANTHER" id="PTHR35201:SF4">
    <property type="entry name" value="BETA-PINACENE SYNTHASE-RELATED"/>
    <property type="match status" value="1"/>
</dbReference>
<sequence length="338" mass="39377">MNTPLNVPKPVYPWPVFQSPFVGAFNEEECNWYDEDYQFLSPEARARYKENRLADVGAFMVPTVTDRDKVRAVARFVIYMTVTDDYVELLPLKEIAAFRDRVFEVMMGDEPRPEEKGILRQMQTNRKEWIAFGMPDSWIKRIAMNYKYRFLNDGTMEESPYKISKDVPPLPLFHLIRANSIGMIPFIDQICTLTGFALPDYIYKHTVIQRIVMLQAIIVALQNDFATIRKELSIESETFNIITLLQHHNKISFDEACTAGMRMHDEFVEEFVTLADHLPDFSPYQKETEEFIFYIKQMISGLNSWYYNSGSKRYQVGGFPVPPNGKGETTHEIAVKHF</sequence>
<keyword evidence="1" id="KW-0460">Magnesium</keyword>
<dbReference type="SUPFAM" id="SSF48576">
    <property type="entry name" value="Terpenoid synthases"/>
    <property type="match status" value="1"/>
</dbReference>
<evidence type="ECO:0000313" key="3">
    <source>
        <dbReference type="Proteomes" id="UP000316778"/>
    </source>
</evidence>
<dbReference type="InterPro" id="IPR008949">
    <property type="entry name" value="Isoprenoid_synthase_dom_sf"/>
</dbReference>
<dbReference type="GO" id="GO:0010333">
    <property type="term" value="F:terpene synthase activity"/>
    <property type="evidence" value="ECO:0007669"/>
    <property type="project" value="InterPro"/>
</dbReference>
<dbReference type="OrthoDB" id="1223397at2"/>
<dbReference type="EMBL" id="VLLG01000002">
    <property type="protein sequence ID" value="TWI90649.1"/>
    <property type="molecule type" value="Genomic_DNA"/>
</dbReference>
<dbReference type="AlphaFoldDB" id="A0A562TAI4"/>
<gene>
    <name evidence="2" type="ORF">LX66_0009</name>
</gene>
<reference evidence="2 3" key="1">
    <citation type="journal article" date="2013" name="Stand. Genomic Sci.">
        <title>Genomic Encyclopedia of Type Strains, Phase I: The one thousand microbial genomes (KMG-I) project.</title>
        <authorList>
            <person name="Kyrpides N.C."/>
            <person name="Woyke T."/>
            <person name="Eisen J.A."/>
            <person name="Garrity G."/>
            <person name="Lilburn T.G."/>
            <person name="Beck B.J."/>
            <person name="Whitman W.B."/>
            <person name="Hugenholtz P."/>
            <person name="Klenk H.P."/>
        </authorList>
    </citation>
    <scope>NUCLEOTIDE SEQUENCE [LARGE SCALE GENOMIC DNA]</scope>
    <source>
        <strain evidence="2 3">DSM 13484</strain>
    </source>
</reference>
<proteinExistence type="inferred from homology"/>
<dbReference type="RefSeq" id="WP_145709843.1">
    <property type="nucleotide sequence ID" value="NZ_BAAAFY010000001.1"/>
</dbReference>
<comment type="caution">
    <text evidence="2">The sequence shown here is derived from an EMBL/GenBank/DDBJ whole genome shotgun (WGS) entry which is preliminary data.</text>
</comment>
<accession>A0A562TAI4</accession>
<dbReference type="Proteomes" id="UP000316778">
    <property type="component" value="Unassembled WGS sequence"/>
</dbReference>
<name>A0A562TAI4_CHIJA</name>
<keyword evidence="1" id="KW-0456">Lyase</keyword>
<comment type="cofactor">
    <cofactor evidence="1">
        <name>Mg(2+)</name>
        <dbReference type="ChEBI" id="CHEBI:18420"/>
    </cofactor>
</comment>
<protein>
    <recommendedName>
        <fullName evidence="1">Terpene synthase</fullName>
        <ecNumber evidence="1">4.2.3.-</ecNumber>
    </recommendedName>
</protein>
<dbReference type="GO" id="GO:0046872">
    <property type="term" value="F:metal ion binding"/>
    <property type="evidence" value="ECO:0007669"/>
    <property type="project" value="UniProtKB-KW"/>
</dbReference>
<keyword evidence="3" id="KW-1185">Reference proteome</keyword>
<evidence type="ECO:0000256" key="1">
    <source>
        <dbReference type="RuleBase" id="RU366034"/>
    </source>
</evidence>
<organism evidence="2 3">
    <name type="scientific">Chitinophaga japonensis</name>
    <name type="common">Flexibacter japonensis</name>
    <dbReference type="NCBI Taxonomy" id="104662"/>
    <lineage>
        <taxon>Bacteria</taxon>
        <taxon>Pseudomonadati</taxon>
        <taxon>Bacteroidota</taxon>
        <taxon>Chitinophagia</taxon>
        <taxon>Chitinophagales</taxon>
        <taxon>Chitinophagaceae</taxon>
        <taxon>Chitinophaga</taxon>
    </lineage>
</organism>
<dbReference type="Gene3D" id="1.10.600.10">
    <property type="entry name" value="Farnesyl Diphosphate Synthase"/>
    <property type="match status" value="1"/>
</dbReference>
<keyword evidence="1" id="KW-0479">Metal-binding</keyword>